<feature type="region of interest" description="Disordered" evidence="1">
    <location>
        <begin position="347"/>
        <end position="448"/>
    </location>
</feature>
<name>A0AAE0K1V5_9PEZI</name>
<organism evidence="3 4">
    <name type="scientific">Podospora didyma</name>
    <dbReference type="NCBI Taxonomy" id="330526"/>
    <lineage>
        <taxon>Eukaryota</taxon>
        <taxon>Fungi</taxon>
        <taxon>Dikarya</taxon>
        <taxon>Ascomycota</taxon>
        <taxon>Pezizomycotina</taxon>
        <taxon>Sordariomycetes</taxon>
        <taxon>Sordariomycetidae</taxon>
        <taxon>Sordariales</taxon>
        <taxon>Podosporaceae</taxon>
        <taxon>Podospora</taxon>
    </lineage>
</organism>
<feature type="compositionally biased region" description="Polar residues" evidence="1">
    <location>
        <begin position="410"/>
        <end position="427"/>
    </location>
</feature>
<protein>
    <recommendedName>
        <fullName evidence="2">Myb-like domain-containing protein</fullName>
    </recommendedName>
</protein>
<sequence length="448" mass="49388">MTRREAQFSSIMNLNDATTAMTKPPAPTPLRPARRDVLAHDTHTAPGGRGGYYPNQTLERPHINPAQSPATSPHSAVSGHYPSGPAMPPPPLPPMLPHATPPVSLGPEMDAVTTAADNDPLSAITLRDLTQGDIEWLPENPSTYNYGTWTAADDKNLLTARQRGQHWLDLQRTFFPSKTANACRKRYERLMERRGAYDVDSHRIERMSKEYMNMRKEIWSGLAARVGEKWHVVEAQCMSVGLKNIQSNARSYTNRWRRESRLSQKSRPFELEITGLGQLSPVGVVSPLNDALGHNHPGNPSNTNSTLHPPISACSDAEAMPPPPFLPISNRPPPLLSPVSTSKLPFAGYMNGKSSKAPTRPSLSSTIGQQDAAPPATPGRKLVWNEPILSSGLPVPIMNRSTKRDIRDVANTTDLGPTNQAKIQKQNASDEKDETTQRHRQEKHEGKR</sequence>
<dbReference type="CDD" id="cd00167">
    <property type="entry name" value="SANT"/>
    <property type="match status" value="1"/>
</dbReference>
<dbReference type="SUPFAM" id="SSF46689">
    <property type="entry name" value="Homeodomain-like"/>
    <property type="match status" value="1"/>
</dbReference>
<evidence type="ECO:0000259" key="2">
    <source>
        <dbReference type="PROSITE" id="PS50090"/>
    </source>
</evidence>
<comment type="caution">
    <text evidence="3">The sequence shown here is derived from an EMBL/GenBank/DDBJ whole genome shotgun (WGS) entry which is preliminary data.</text>
</comment>
<feature type="compositionally biased region" description="Pro residues" evidence="1">
    <location>
        <begin position="85"/>
        <end position="100"/>
    </location>
</feature>
<evidence type="ECO:0000313" key="4">
    <source>
        <dbReference type="Proteomes" id="UP001285441"/>
    </source>
</evidence>
<feature type="region of interest" description="Disordered" evidence="1">
    <location>
        <begin position="41"/>
        <end position="109"/>
    </location>
</feature>
<feature type="compositionally biased region" description="Basic and acidic residues" evidence="1">
    <location>
        <begin position="428"/>
        <end position="448"/>
    </location>
</feature>
<dbReference type="AlphaFoldDB" id="A0AAE0K1V5"/>
<dbReference type="EMBL" id="JAULSW010000010">
    <property type="protein sequence ID" value="KAK3368419.1"/>
    <property type="molecule type" value="Genomic_DNA"/>
</dbReference>
<reference evidence="3" key="2">
    <citation type="submission" date="2023-06" db="EMBL/GenBank/DDBJ databases">
        <authorList>
            <consortium name="Lawrence Berkeley National Laboratory"/>
            <person name="Haridas S."/>
            <person name="Hensen N."/>
            <person name="Bonometti L."/>
            <person name="Westerberg I."/>
            <person name="Brannstrom I.O."/>
            <person name="Guillou S."/>
            <person name="Cros-Aarteil S."/>
            <person name="Calhoun S."/>
            <person name="Kuo A."/>
            <person name="Mondo S."/>
            <person name="Pangilinan J."/>
            <person name="Riley R."/>
            <person name="LaButti K."/>
            <person name="Andreopoulos B."/>
            <person name="Lipzen A."/>
            <person name="Chen C."/>
            <person name="Yanf M."/>
            <person name="Daum C."/>
            <person name="Ng V."/>
            <person name="Clum A."/>
            <person name="Steindorff A."/>
            <person name="Ohm R."/>
            <person name="Martin F."/>
            <person name="Silar P."/>
            <person name="Natvig D."/>
            <person name="Lalanne C."/>
            <person name="Gautier V."/>
            <person name="Ament-velasquez S.L."/>
            <person name="Kruys A."/>
            <person name="Hutchinson M.I."/>
            <person name="Powell A.J."/>
            <person name="Barry K."/>
            <person name="Miller A.N."/>
            <person name="Grigoriev I.V."/>
            <person name="Debuchy R."/>
            <person name="Gladieux P."/>
            <person name="Thoren M.H."/>
            <person name="Johannesson H."/>
        </authorList>
    </citation>
    <scope>NUCLEOTIDE SEQUENCE</scope>
    <source>
        <strain evidence="3">CBS 232.78</strain>
    </source>
</reference>
<dbReference type="InterPro" id="IPR009057">
    <property type="entry name" value="Homeodomain-like_sf"/>
</dbReference>
<gene>
    <name evidence="3" type="ORF">B0H63DRAFT_76107</name>
</gene>
<dbReference type="PROSITE" id="PS50090">
    <property type="entry name" value="MYB_LIKE"/>
    <property type="match status" value="1"/>
</dbReference>
<feature type="compositionally biased region" description="Polar residues" evidence="1">
    <location>
        <begin position="65"/>
        <end position="75"/>
    </location>
</feature>
<dbReference type="Proteomes" id="UP001285441">
    <property type="component" value="Unassembled WGS sequence"/>
</dbReference>
<dbReference type="InterPro" id="IPR001005">
    <property type="entry name" value="SANT/Myb"/>
</dbReference>
<accession>A0AAE0K1V5</accession>
<evidence type="ECO:0000313" key="3">
    <source>
        <dbReference type="EMBL" id="KAK3368419.1"/>
    </source>
</evidence>
<feature type="domain" description="Myb-like" evidence="2">
    <location>
        <begin position="141"/>
        <end position="191"/>
    </location>
</feature>
<proteinExistence type="predicted"/>
<keyword evidence="4" id="KW-1185">Reference proteome</keyword>
<evidence type="ECO:0000256" key="1">
    <source>
        <dbReference type="SAM" id="MobiDB-lite"/>
    </source>
</evidence>
<reference evidence="3" key="1">
    <citation type="journal article" date="2023" name="Mol. Phylogenet. Evol.">
        <title>Genome-scale phylogeny and comparative genomics of the fungal order Sordariales.</title>
        <authorList>
            <person name="Hensen N."/>
            <person name="Bonometti L."/>
            <person name="Westerberg I."/>
            <person name="Brannstrom I.O."/>
            <person name="Guillou S."/>
            <person name="Cros-Aarteil S."/>
            <person name="Calhoun S."/>
            <person name="Haridas S."/>
            <person name="Kuo A."/>
            <person name="Mondo S."/>
            <person name="Pangilinan J."/>
            <person name="Riley R."/>
            <person name="LaButti K."/>
            <person name="Andreopoulos B."/>
            <person name="Lipzen A."/>
            <person name="Chen C."/>
            <person name="Yan M."/>
            <person name="Daum C."/>
            <person name="Ng V."/>
            <person name="Clum A."/>
            <person name="Steindorff A."/>
            <person name="Ohm R.A."/>
            <person name="Martin F."/>
            <person name="Silar P."/>
            <person name="Natvig D.O."/>
            <person name="Lalanne C."/>
            <person name="Gautier V."/>
            <person name="Ament-Velasquez S.L."/>
            <person name="Kruys A."/>
            <person name="Hutchinson M.I."/>
            <person name="Powell A.J."/>
            <person name="Barry K."/>
            <person name="Miller A.N."/>
            <person name="Grigoriev I.V."/>
            <person name="Debuchy R."/>
            <person name="Gladieux P."/>
            <person name="Hiltunen Thoren M."/>
            <person name="Johannesson H."/>
        </authorList>
    </citation>
    <scope>NUCLEOTIDE SEQUENCE</scope>
    <source>
        <strain evidence="3">CBS 232.78</strain>
    </source>
</reference>
<feature type="compositionally biased region" description="Polar residues" evidence="1">
    <location>
        <begin position="352"/>
        <end position="369"/>
    </location>
</feature>